<evidence type="ECO:0000313" key="2">
    <source>
        <dbReference type="Proteomes" id="UP001437256"/>
    </source>
</evidence>
<comment type="caution">
    <text evidence="1">The sequence shown here is derived from an EMBL/GenBank/DDBJ whole genome shotgun (WGS) entry which is preliminary data.</text>
</comment>
<dbReference type="EMBL" id="JBBXMP010000149">
    <property type="protein sequence ID" value="KAL0061069.1"/>
    <property type="molecule type" value="Genomic_DNA"/>
</dbReference>
<reference evidence="1 2" key="1">
    <citation type="submission" date="2024-05" db="EMBL/GenBank/DDBJ databases">
        <title>A draft genome resource for the thread blight pathogen Marasmius tenuissimus strain MS-2.</title>
        <authorList>
            <person name="Yulfo-Soto G.E."/>
            <person name="Baruah I.K."/>
            <person name="Amoako-Attah I."/>
            <person name="Bukari Y."/>
            <person name="Meinhardt L.W."/>
            <person name="Bailey B.A."/>
            <person name="Cohen S.P."/>
        </authorList>
    </citation>
    <scope>NUCLEOTIDE SEQUENCE [LARGE SCALE GENOMIC DNA]</scope>
    <source>
        <strain evidence="1 2">MS-2</strain>
    </source>
</reference>
<name>A0ABR2ZIN8_9AGAR</name>
<keyword evidence="2" id="KW-1185">Reference proteome</keyword>
<organism evidence="1 2">
    <name type="scientific">Marasmius tenuissimus</name>
    <dbReference type="NCBI Taxonomy" id="585030"/>
    <lineage>
        <taxon>Eukaryota</taxon>
        <taxon>Fungi</taxon>
        <taxon>Dikarya</taxon>
        <taxon>Basidiomycota</taxon>
        <taxon>Agaricomycotina</taxon>
        <taxon>Agaricomycetes</taxon>
        <taxon>Agaricomycetidae</taxon>
        <taxon>Agaricales</taxon>
        <taxon>Marasmiineae</taxon>
        <taxon>Marasmiaceae</taxon>
        <taxon>Marasmius</taxon>
    </lineage>
</organism>
<protein>
    <submittedName>
        <fullName evidence="1">Uncharacterized protein</fullName>
    </submittedName>
</protein>
<sequence length="131" mass="15304">MPPLTCNLGSLLPHVARTDRYFNQAVLTIRICRELEGDLTLTTVQFKSAKDTLERISRTTKDDTSDPFKSLRQCLPRRYEDRWEEAKRKDFKKQEVLRVATEKLEEAIVGIYHLEAYFASCANVEHRLEKT</sequence>
<gene>
    <name evidence="1" type="ORF">AAF712_012132</name>
</gene>
<accession>A0ABR2ZIN8</accession>
<proteinExistence type="predicted"/>
<evidence type="ECO:0000313" key="1">
    <source>
        <dbReference type="EMBL" id="KAL0061069.1"/>
    </source>
</evidence>
<dbReference type="Proteomes" id="UP001437256">
    <property type="component" value="Unassembled WGS sequence"/>
</dbReference>